<comment type="similarity">
    <text evidence="2">Belongs to the tRNA methyltransferase O family.</text>
</comment>
<keyword evidence="5" id="KW-1185">Reference proteome</keyword>
<dbReference type="InterPro" id="IPR036413">
    <property type="entry name" value="YaeB-like_sf"/>
</dbReference>
<dbReference type="Pfam" id="PF01980">
    <property type="entry name" value="TrmO_N"/>
    <property type="match status" value="1"/>
</dbReference>
<comment type="caution">
    <text evidence="4">The sequence shown here is derived from an EMBL/GenBank/DDBJ whole genome shotgun (WGS) entry which is preliminary data.</text>
</comment>
<dbReference type="InterPro" id="IPR023370">
    <property type="entry name" value="TrmO-like_N"/>
</dbReference>
<dbReference type="RefSeq" id="WP_347166977.1">
    <property type="nucleotide sequence ID" value="NZ_JBDNCH010000002.1"/>
</dbReference>
<gene>
    <name evidence="4" type="primary">tsaA</name>
    <name evidence="4" type="ORF">ABFB10_13970</name>
</gene>
<evidence type="ECO:0000256" key="1">
    <source>
        <dbReference type="ARBA" id="ARBA00022691"/>
    </source>
</evidence>
<keyword evidence="1" id="KW-0949">S-adenosyl-L-methionine</keyword>
<proteinExistence type="inferred from homology"/>
<organism evidence="4 5">
    <name type="scientific">Ponticoccus litoralis</name>
    <dbReference type="NCBI Taxonomy" id="422297"/>
    <lineage>
        <taxon>Bacteria</taxon>
        <taxon>Pseudomonadati</taxon>
        <taxon>Pseudomonadota</taxon>
        <taxon>Alphaproteobacteria</taxon>
        <taxon>Rhodobacterales</taxon>
        <taxon>Roseobacteraceae</taxon>
        <taxon>Ponticoccus</taxon>
    </lineage>
</organism>
<protein>
    <submittedName>
        <fullName evidence="4">tRNA (N6-threonylcarbamoyladenosine(37)-N6)-methyltransferase TrmO</fullName>
    </submittedName>
</protein>
<dbReference type="InterPro" id="IPR036414">
    <property type="entry name" value="YaeB_N_sf"/>
</dbReference>
<dbReference type="NCBIfam" id="TIGR00104">
    <property type="entry name" value="tRNA_TsaA"/>
    <property type="match status" value="1"/>
</dbReference>
<sequence length="160" mass="17513">MTDHHGDARRPGEILADLPEATDAGLRFVGVIRTPFATRADCPRRGDAEQGPDCRIEVAALYEPALLAVEDHARIEVLYWLHEARRDLLTQSPKSDGAQRGTFSLRSPLRPNPIGTSIVTLLRREGRVLVVRGLDCLDGTPLLDLKPARCGYAVVAPDKA</sequence>
<evidence type="ECO:0000259" key="3">
    <source>
        <dbReference type="PROSITE" id="PS51668"/>
    </source>
</evidence>
<feature type="domain" description="TsaA-like" evidence="3">
    <location>
        <begin position="26"/>
        <end position="157"/>
    </location>
</feature>
<dbReference type="PANTHER" id="PTHR12818">
    <property type="entry name" value="TRNA (ADENINE(37)-N6)-METHYLTRANSFERASE"/>
    <property type="match status" value="1"/>
</dbReference>
<evidence type="ECO:0000313" key="4">
    <source>
        <dbReference type="EMBL" id="MEN9061953.1"/>
    </source>
</evidence>
<dbReference type="SUPFAM" id="SSF118196">
    <property type="entry name" value="YaeB-like"/>
    <property type="match status" value="1"/>
</dbReference>
<dbReference type="InterPro" id="IPR040372">
    <property type="entry name" value="YaeB-like"/>
</dbReference>
<dbReference type="AlphaFoldDB" id="A0AAW9ST84"/>
<dbReference type="Proteomes" id="UP001428774">
    <property type="component" value="Unassembled WGS sequence"/>
</dbReference>
<evidence type="ECO:0000313" key="5">
    <source>
        <dbReference type="Proteomes" id="UP001428774"/>
    </source>
</evidence>
<reference evidence="4 5" key="1">
    <citation type="submission" date="2024-05" db="EMBL/GenBank/DDBJ databases">
        <title>Genome sequence of Ponticoccus litoralis KCCM 90028.</title>
        <authorList>
            <person name="Kim J.M."/>
            <person name="Lee J.K."/>
            <person name="Choi B.J."/>
            <person name="Bayburt H."/>
            <person name="Baek J.H."/>
            <person name="Jeon C.O."/>
        </authorList>
    </citation>
    <scope>NUCLEOTIDE SEQUENCE [LARGE SCALE GENOMIC DNA]</scope>
    <source>
        <strain evidence="4 5">KCCM 90028</strain>
    </source>
</reference>
<dbReference type="PROSITE" id="PS51668">
    <property type="entry name" value="TSAA_2"/>
    <property type="match status" value="1"/>
</dbReference>
<dbReference type="PANTHER" id="PTHR12818:SF0">
    <property type="entry name" value="TRNA (ADENINE(37)-N6)-METHYLTRANSFERASE"/>
    <property type="match status" value="1"/>
</dbReference>
<accession>A0AAW9ST84</accession>
<dbReference type="Gene3D" id="2.40.30.70">
    <property type="entry name" value="YaeB-like"/>
    <property type="match status" value="1"/>
</dbReference>
<name>A0AAW9ST84_9RHOB</name>
<evidence type="ECO:0000256" key="2">
    <source>
        <dbReference type="ARBA" id="ARBA00033753"/>
    </source>
</evidence>
<dbReference type="EMBL" id="JBDNCH010000002">
    <property type="protein sequence ID" value="MEN9061953.1"/>
    <property type="molecule type" value="Genomic_DNA"/>
</dbReference>
<dbReference type="CDD" id="cd09281">
    <property type="entry name" value="UPF0066"/>
    <property type="match status" value="1"/>
</dbReference>